<feature type="compositionally biased region" description="Acidic residues" evidence="1">
    <location>
        <begin position="142"/>
        <end position="151"/>
    </location>
</feature>
<gene>
    <name evidence="2" type="ORF">AB675_11187</name>
</gene>
<dbReference type="Proteomes" id="UP000038010">
    <property type="component" value="Unassembled WGS sequence"/>
</dbReference>
<dbReference type="OrthoDB" id="5220117at2759"/>
<feature type="region of interest" description="Disordered" evidence="1">
    <location>
        <begin position="1"/>
        <end position="65"/>
    </location>
</feature>
<reference evidence="2 3" key="1">
    <citation type="submission" date="2015-06" db="EMBL/GenBank/DDBJ databases">
        <title>Draft genome of the ant-associated black yeast Phialophora attae CBS 131958.</title>
        <authorList>
            <person name="Moreno L.F."/>
            <person name="Stielow B.J."/>
            <person name="de Hoog S."/>
            <person name="Vicente V.A."/>
            <person name="Weiss V.A."/>
            <person name="de Vries M."/>
            <person name="Cruz L.M."/>
            <person name="Souza E.M."/>
        </authorList>
    </citation>
    <scope>NUCLEOTIDE SEQUENCE [LARGE SCALE GENOMIC DNA]</scope>
    <source>
        <strain evidence="2 3">CBS 131958</strain>
    </source>
</reference>
<dbReference type="GeneID" id="28731892"/>
<evidence type="ECO:0000256" key="1">
    <source>
        <dbReference type="SAM" id="MobiDB-lite"/>
    </source>
</evidence>
<dbReference type="RefSeq" id="XP_017994549.1">
    <property type="nucleotide sequence ID" value="XM_018140012.1"/>
</dbReference>
<accession>A0A0N1NXB2</accession>
<protein>
    <submittedName>
        <fullName evidence="2">Uncharacterized protein</fullName>
    </submittedName>
</protein>
<dbReference type="AlphaFoldDB" id="A0A0N1NXB2"/>
<feature type="region of interest" description="Disordered" evidence="1">
    <location>
        <begin position="366"/>
        <end position="387"/>
    </location>
</feature>
<proteinExistence type="predicted"/>
<evidence type="ECO:0000313" key="2">
    <source>
        <dbReference type="EMBL" id="KPI34586.1"/>
    </source>
</evidence>
<sequence length="387" mass="42797">MEDDDDPISRALTSRRIPHGRSGRKGKGGGRGGNKPFDPLRALGRYDLSVGSNTPSKSRMGRNGNEQASHMWLELHELTQSEDGLLGTFNFEESKQEADMRVSGMCVLAGSRKTLSRIIEELEEDVETSENAGGRNMREQTEELDGDGSGDDVDSFEPDLDNRASAFEKNSFRTPKFWMRWRAQHLAADGPSAHTSVSQSDRAYLVFSGNDCERFEGSLTCSALGWDNIKCDREAMQEKDGWHRITAPRYNSTTTQQTRSSRRCRYVVVERQQHCVKRDALYMANHGASCLVSSLTATRYTSKQDCAHLPASPHPLILPSKTTDPSIITDHTDRAPSKAACVAPSEAEERTEVTSSALACRLEEANASGCGSDDQKRGSGRRMITLQ</sequence>
<feature type="region of interest" description="Disordered" evidence="1">
    <location>
        <begin position="124"/>
        <end position="151"/>
    </location>
</feature>
<organism evidence="2 3">
    <name type="scientific">Cyphellophora attinorum</name>
    <dbReference type="NCBI Taxonomy" id="1664694"/>
    <lineage>
        <taxon>Eukaryota</taxon>
        <taxon>Fungi</taxon>
        <taxon>Dikarya</taxon>
        <taxon>Ascomycota</taxon>
        <taxon>Pezizomycotina</taxon>
        <taxon>Eurotiomycetes</taxon>
        <taxon>Chaetothyriomycetidae</taxon>
        <taxon>Chaetothyriales</taxon>
        <taxon>Cyphellophoraceae</taxon>
        <taxon>Cyphellophora</taxon>
    </lineage>
</organism>
<comment type="caution">
    <text evidence="2">The sequence shown here is derived from an EMBL/GenBank/DDBJ whole genome shotgun (WGS) entry which is preliminary data.</text>
</comment>
<dbReference type="VEuPathDB" id="FungiDB:AB675_11187"/>
<dbReference type="EMBL" id="LFJN01000056">
    <property type="protein sequence ID" value="KPI34586.1"/>
    <property type="molecule type" value="Genomic_DNA"/>
</dbReference>
<keyword evidence="3" id="KW-1185">Reference proteome</keyword>
<feature type="compositionally biased region" description="Basic residues" evidence="1">
    <location>
        <begin position="16"/>
        <end position="28"/>
    </location>
</feature>
<evidence type="ECO:0000313" key="3">
    <source>
        <dbReference type="Proteomes" id="UP000038010"/>
    </source>
</evidence>
<name>A0A0N1NXB2_9EURO</name>